<sequence length="381" mass="40543">MSHRFILFISILLWSASALPKAAQADTVLTRAEIKSLRNLVQLMPQSQTARPAKVADGIVPGDALSTGREALAELRFNDGSLARIGEQALFQFSAQNRNLKLSNGTALLLIPPGRGTTEVWTPNATAAIRGSALFIRHISNSKTTVVGALTNSQIEVVNQKNSQRQVLKAGQIAVVVKGKITALYNFDLKTFYESSDLVSGLNLNKKSVTATDIAIAQVQAETSAAVAAQSPLTGENTIVNPSFVRSSDSPSPPLQQNSHNLRINTSDSTTDLIDNGTVILDRLEILPDNSESASDNDSSPIGDRDGSTKDEDRHLDKNNNGIGDGNGGGRDRHPDKNNNGIGDGNGGGRDRHPDKDNNGIGDGNGGGRNNNPDKNDKSRK</sequence>
<name>K9U2U4_CHRTP</name>
<feature type="region of interest" description="Disordered" evidence="1">
    <location>
        <begin position="289"/>
        <end position="381"/>
    </location>
</feature>
<protein>
    <submittedName>
        <fullName evidence="4">FecR family protein</fullName>
    </submittedName>
</protein>
<organism evidence="4 5">
    <name type="scientific">Chroococcidiopsis thermalis (strain PCC 7203)</name>
    <dbReference type="NCBI Taxonomy" id="251229"/>
    <lineage>
        <taxon>Bacteria</taxon>
        <taxon>Bacillati</taxon>
        <taxon>Cyanobacteriota</taxon>
        <taxon>Cyanophyceae</taxon>
        <taxon>Chroococcidiopsidales</taxon>
        <taxon>Chroococcidiopsidaceae</taxon>
        <taxon>Chroococcidiopsis</taxon>
    </lineage>
</organism>
<feature type="compositionally biased region" description="Basic and acidic residues" evidence="1">
    <location>
        <begin position="303"/>
        <end position="318"/>
    </location>
</feature>
<evidence type="ECO:0000256" key="1">
    <source>
        <dbReference type="SAM" id="MobiDB-lite"/>
    </source>
</evidence>
<evidence type="ECO:0000256" key="2">
    <source>
        <dbReference type="SAM" id="SignalP"/>
    </source>
</evidence>
<dbReference type="PANTHER" id="PTHR38731">
    <property type="entry name" value="LIPL45-RELATED LIPOPROTEIN-RELATED"/>
    <property type="match status" value="1"/>
</dbReference>
<dbReference type="Proteomes" id="UP000010384">
    <property type="component" value="Chromosome"/>
</dbReference>
<dbReference type="RefSeq" id="WP_015155945.1">
    <property type="nucleotide sequence ID" value="NC_019695.1"/>
</dbReference>
<feature type="compositionally biased region" description="Basic and acidic residues" evidence="1">
    <location>
        <begin position="372"/>
        <end position="381"/>
    </location>
</feature>
<dbReference type="Pfam" id="PF04773">
    <property type="entry name" value="FecR"/>
    <property type="match status" value="1"/>
</dbReference>
<feature type="compositionally biased region" description="Low complexity" evidence="1">
    <location>
        <begin position="289"/>
        <end position="300"/>
    </location>
</feature>
<dbReference type="eggNOG" id="COG3712">
    <property type="taxonomic scope" value="Bacteria"/>
</dbReference>
<feature type="region of interest" description="Disordered" evidence="1">
    <location>
        <begin position="237"/>
        <end position="273"/>
    </location>
</feature>
<reference evidence="4 5" key="1">
    <citation type="submission" date="2012-06" db="EMBL/GenBank/DDBJ databases">
        <title>Finished chromosome of genome of Chroococcidiopsis thermalis PCC 7203.</title>
        <authorList>
            <consortium name="US DOE Joint Genome Institute"/>
            <person name="Gugger M."/>
            <person name="Coursin T."/>
            <person name="Rippka R."/>
            <person name="Tandeau De Marsac N."/>
            <person name="Huntemann M."/>
            <person name="Wei C.-L."/>
            <person name="Han J."/>
            <person name="Detter J.C."/>
            <person name="Han C."/>
            <person name="Tapia R."/>
            <person name="Davenport K."/>
            <person name="Daligault H."/>
            <person name="Erkkila T."/>
            <person name="Gu W."/>
            <person name="Munk A.C.C."/>
            <person name="Teshima H."/>
            <person name="Xu Y."/>
            <person name="Chain P."/>
            <person name="Chen A."/>
            <person name="Krypides N."/>
            <person name="Mavromatis K."/>
            <person name="Markowitz V."/>
            <person name="Szeto E."/>
            <person name="Ivanova N."/>
            <person name="Mikhailova N."/>
            <person name="Ovchinnikova G."/>
            <person name="Pagani I."/>
            <person name="Pati A."/>
            <person name="Goodwin L."/>
            <person name="Peters L."/>
            <person name="Pitluck S."/>
            <person name="Woyke T."/>
            <person name="Kerfeld C."/>
        </authorList>
    </citation>
    <scope>NUCLEOTIDE SEQUENCE [LARGE SCALE GENOMIC DNA]</scope>
    <source>
        <strain evidence="4 5">PCC 7203</strain>
    </source>
</reference>
<feature type="domain" description="FecR protein" evidence="3">
    <location>
        <begin position="63"/>
        <end position="147"/>
    </location>
</feature>
<accession>K9U2U4</accession>
<evidence type="ECO:0000313" key="5">
    <source>
        <dbReference type="Proteomes" id="UP000010384"/>
    </source>
</evidence>
<keyword evidence="2" id="KW-0732">Signal</keyword>
<dbReference type="Gene3D" id="2.60.120.1440">
    <property type="match status" value="1"/>
</dbReference>
<keyword evidence="5" id="KW-1185">Reference proteome</keyword>
<feature type="chain" id="PRO_5003936894" evidence="2">
    <location>
        <begin position="26"/>
        <end position="381"/>
    </location>
</feature>
<feature type="signal peptide" evidence="2">
    <location>
        <begin position="1"/>
        <end position="25"/>
    </location>
</feature>
<dbReference type="KEGG" id="cthe:Chro_3996"/>
<dbReference type="STRING" id="251229.Chro_3996"/>
<dbReference type="InterPro" id="IPR006860">
    <property type="entry name" value="FecR"/>
</dbReference>
<evidence type="ECO:0000259" key="3">
    <source>
        <dbReference type="Pfam" id="PF04773"/>
    </source>
</evidence>
<evidence type="ECO:0000313" key="4">
    <source>
        <dbReference type="EMBL" id="AFY89402.1"/>
    </source>
</evidence>
<dbReference type="AlphaFoldDB" id="K9U2U4"/>
<dbReference type="HOGENOM" id="CLU_036275_0_0_3"/>
<feature type="compositionally biased region" description="Basic and acidic residues" evidence="1">
    <location>
        <begin position="349"/>
        <end position="358"/>
    </location>
</feature>
<proteinExistence type="predicted"/>
<dbReference type="EMBL" id="CP003597">
    <property type="protein sequence ID" value="AFY89402.1"/>
    <property type="molecule type" value="Genomic_DNA"/>
</dbReference>
<dbReference type="InParanoid" id="K9U2U4"/>
<gene>
    <name evidence="4" type="ORF">Chro_3996</name>
</gene>